<evidence type="ECO:0000313" key="3">
    <source>
        <dbReference type="Proteomes" id="UP000254875"/>
    </source>
</evidence>
<evidence type="ECO:0000256" key="1">
    <source>
        <dbReference type="SAM" id="MobiDB-lite"/>
    </source>
</evidence>
<dbReference type="Proteomes" id="UP000254875">
    <property type="component" value="Unassembled WGS sequence"/>
</dbReference>
<feature type="region of interest" description="Disordered" evidence="1">
    <location>
        <begin position="43"/>
        <end position="65"/>
    </location>
</feature>
<dbReference type="AlphaFoldDB" id="A0A370NDM6"/>
<evidence type="ECO:0000313" key="2">
    <source>
        <dbReference type="EMBL" id="RDK03707.1"/>
    </source>
</evidence>
<proteinExistence type="predicted"/>
<comment type="caution">
    <text evidence="2">The sequence shown here is derived from an EMBL/GenBank/DDBJ whole genome shotgun (WGS) entry which is preliminary data.</text>
</comment>
<name>A0A370NDM6_9BURK</name>
<accession>A0A370NDM6</accession>
<dbReference type="EMBL" id="QHKS01000003">
    <property type="protein sequence ID" value="RDK03707.1"/>
    <property type="molecule type" value="Genomic_DNA"/>
</dbReference>
<protein>
    <submittedName>
        <fullName evidence="2">Uncharacterized protein</fullName>
    </submittedName>
</protein>
<reference evidence="3" key="1">
    <citation type="submission" date="2018-05" db="EMBL/GenBank/DDBJ databases">
        <authorList>
            <person name="Feng T."/>
        </authorList>
    </citation>
    <scope>NUCLEOTIDE SEQUENCE [LARGE SCALE GENOMIC DNA]</scope>
    <source>
        <strain evidence="3">S27</strain>
    </source>
</reference>
<sequence length="65" mass="6665">MAQTTELAKRQQAGKAFHGSLQAIQRRGSGALGVGQAWVEAGAQNSPGRISPTAMPSSAKSALPF</sequence>
<keyword evidence="3" id="KW-1185">Reference proteome</keyword>
<organism evidence="2 3">
    <name type="scientific">Paraburkholderia lacunae</name>
    <dbReference type="NCBI Taxonomy" id="2211104"/>
    <lineage>
        <taxon>Bacteria</taxon>
        <taxon>Pseudomonadati</taxon>
        <taxon>Pseudomonadota</taxon>
        <taxon>Betaproteobacteria</taxon>
        <taxon>Burkholderiales</taxon>
        <taxon>Burkholderiaceae</taxon>
        <taxon>Paraburkholderia</taxon>
    </lineage>
</organism>
<gene>
    <name evidence="2" type="ORF">DLM46_05690</name>
</gene>
<feature type="region of interest" description="Disordered" evidence="1">
    <location>
        <begin position="1"/>
        <end position="21"/>
    </location>
</feature>